<evidence type="ECO:0000313" key="3">
    <source>
        <dbReference type="EMBL" id="VDI66130.1"/>
    </source>
</evidence>
<keyword evidence="2" id="KW-0812">Transmembrane</keyword>
<sequence>MSFTGMILLDLQKAFDTLDHKVLCDKLDVIGDRSVDWFYSHLTNRKQIVNISKTNSVVFNITCGVPQDSCLDVYLKHGPRNGTYYLKKDRQDTFKAYCAFGEENGYTFIRKTANFPGIDMSRLHSNRSFALLRLLNTDGSQWETRLEQLSSYKNQSLGYFYDSYPGYNQPKRVGPNVHFIYLGLLPVSMARNNNTQGYRANGKDFTFQNCDRKPNSYFAFYFNLRSDPYPGWMQNNFTTGWKDTSVKLQKSHYMPGYYYFQFLMHMGGCGGLGSPRQSFNGSLAAVGIPFNIPIPATSQHVRPSTKQSTNPATSNQFSVLTTIQPITSNHVTTSQLTLFTPTIQRVTSNLVTTSRSSVFSTIQPITSKHVTTSRPSVFSGIQPVTSNHVTSSQLALFRTLQPVSSNLVTTSRSSVFSTIQPIILNFVTTGRLSVFSTIQSVTSNLVTTSRWNPSKRCLCSCANISHFKGKHLTKEQIKEELKQELQKLRDSIKIQKNSTSAAIRSLISINNDKRTSSTGMGVSAIILIVLPFMLIIAADCSKMYRK</sequence>
<dbReference type="AlphaFoldDB" id="A0A8B6GLK6"/>
<evidence type="ECO:0008006" key="5">
    <source>
        <dbReference type="Google" id="ProtNLM"/>
    </source>
</evidence>
<accession>A0A8B6GLK6</accession>
<keyword evidence="2" id="KW-0472">Membrane</keyword>
<dbReference type="Proteomes" id="UP000596742">
    <property type="component" value="Unassembled WGS sequence"/>
</dbReference>
<gene>
    <name evidence="3" type="ORF">MGAL_10B016614</name>
</gene>
<dbReference type="EMBL" id="UYJE01008679">
    <property type="protein sequence ID" value="VDI66130.1"/>
    <property type="molecule type" value="Genomic_DNA"/>
</dbReference>
<comment type="caution">
    <text evidence="3">The sequence shown here is derived from an EMBL/GenBank/DDBJ whole genome shotgun (WGS) entry which is preliminary data.</text>
</comment>
<dbReference type="OrthoDB" id="6059867at2759"/>
<keyword evidence="1" id="KW-0175">Coiled coil</keyword>
<feature type="transmembrane region" description="Helical" evidence="2">
    <location>
        <begin position="519"/>
        <end position="538"/>
    </location>
</feature>
<keyword evidence="2" id="KW-1133">Transmembrane helix</keyword>
<name>A0A8B6GLK6_MYTGA</name>
<keyword evidence="4" id="KW-1185">Reference proteome</keyword>
<organism evidence="3 4">
    <name type="scientific">Mytilus galloprovincialis</name>
    <name type="common">Mediterranean mussel</name>
    <dbReference type="NCBI Taxonomy" id="29158"/>
    <lineage>
        <taxon>Eukaryota</taxon>
        <taxon>Metazoa</taxon>
        <taxon>Spiralia</taxon>
        <taxon>Lophotrochozoa</taxon>
        <taxon>Mollusca</taxon>
        <taxon>Bivalvia</taxon>
        <taxon>Autobranchia</taxon>
        <taxon>Pteriomorphia</taxon>
        <taxon>Mytilida</taxon>
        <taxon>Mytiloidea</taxon>
        <taxon>Mytilidae</taxon>
        <taxon>Mytilinae</taxon>
        <taxon>Mytilus</taxon>
    </lineage>
</organism>
<protein>
    <recommendedName>
        <fullName evidence="5">Reverse transcriptase domain-containing protein</fullName>
    </recommendedName>
</protein>
<evidence type="ECO:0000313" key="4">
    <source>
        <dbReference type="Proteomes" id="UP000596742"/>
    </source>
</evidence>
<dbReference type="PANTHER" id="PTHR33332">
    <property type="entry name" value="REVERSE TRANSCRIPTASE DOMAIN-CONTAINING PROTEIN"/>
    <property type="match status" value="1"/>
</dbReference>
<feature type="coiled-coil region" evidence="1">
    <location>
        <begin position="471"/>
        <end position="498"/>
    </location>
</feature>
<proteinExistence type="predicted"/>
<evidence type="ECO:0000256" key="2">
    <source>
        <dbReference type="SAM" id="Phobius"/>
    </source>
</evidence>
<evidence type="ECO:0000256" key="1">
    <source>
        <dbReference type="SAM" id="Coils"/>
    </source>
</evidence>
<reference evidence="3" key="1">
    <citation type="submission" date="2018-11" db="EMBL/GenBank/DDBJ databases">
        <authorList>
            <person name="Alioto T."/>
            <person name="Alioto T."/>
        </authorList>
    </citation>
    <scope>NUCLEOTIDE SEQUENCE</scope>
</reference>